<dbReference type="GO" id="GO:0005737">
    <property type="term" value="C:cytoplasm"/>
    <property type="evidence" value="ECO:0007669"/>
    <property type="project" value="InterPro"/>
</dbReference>
<dbReference type="GO" id="GO:0019441">
    <property type="term" value="P:L-tryptophan catabolic process to kynurenine"/>
    <property type="evidence" value="ECO:0007669"/>
    <property type="project" value="TreeGrafter"/>
</dbReference>
<evidence type="ECO:0000256" key="3">
    <source>
        <dbReference type="ARBA" id="ARBA00022898"/>
    </source>
</evidence>
<dbReference type="AlphaFoldDB" id="A0A8S3ZNS9"/>
<dbReference type="Pfam" id="PF00266">
    <property type="entry name" value="Aminotran_5"/>
    <property type="match status" value="1"/>
</dbReference>
<sequence>MTANSSHKSPVFIHPLDELKCIAQDNGLHLEDLQFAKLMDAQDPLKQLRNEFHYPKMGDILRTDHSLVNPMDDCVYFCGNSLGLCPKKAKEYTNVELEKWANIALQGHQHGDLPWAWCDEVLEEDMARLVGCQREEVGIMNGLTVNLHLLLISFYRPNKDRYKILCESKAFPSDHYAFESQSRLHGYDPSDTMICMEPREGEFTLRTEDILSKIEEEGDKIAVVCLPGVQYYTGQLFDMPTITKAGQAKGCYVGWDLAHTVGNVPLDLHGWGVDFACWCTYKYLNASAGGLAGLFIHEKHKGHNFPQLLGWWGHDMSTRFMMDNKMHLLPGARGYRISNTPGLLCAPLKASLE</sequence>
<dbReference type="OrthoDB" id="5978656at2759"/>
<dbReference type="InterPro" id="IPR015424">
    <property type="entry name" value="PyrdxlP-dep_Trfase"/>
</dbReference>
<keyword evidence="2" id="KW-0378">Hydrolase</keyword>
<name>A0A8S3ZNS9_9EUPU</name>
<evidence type="ECO:0000259" key="5">
    <source>
        <dbReference type="Pfam" id="PF00266"/>
    </source>
</evidence>
<dbReference type="PIRSF" id="PIRSF038800">
    <property type="entry name" value="KYNU"/>
    <property type="match status" value="1"/>
</dbReference>
<organism evidence="6 7">
    <name type="scientific">Candidula unifasciata</name>
    <dbReference type="NCBI Taxonomy" id="100452"/>
    <lineage>
        <taxon>Eukaryota</taxon>
        <taxon>Metazoa</taxon>
        <taxon>Spiralia</taxon>
        <taxon>Lophotrochozoa</taxon>
        <taxon>Mollusca</taxon>
        <taxon>Gastropoda</taxon>
        <taxon>Heterobranchia</taxon>
        <taxon>Euthyneura</taxon>
        <taxon>Panpulmonata</taxon>
        <taxon>Eupulmonata</taxon>
        <taxon>Stylommatophora</taxon>
        <taxon>Helicina</taxon>
        <taxon>Helicoidea</taxon>
        <taxon>Geomitridae</taxon>
        <taxon>Candidula</taxon>
    </lineage>
</organism>
<keyword evidence="7" id="KW-1185">Reference proteome</keyword>
<reference evidence="6" key="1">
    <citation type="submission" date="2021-04" db="EMBL/GenBank/DDBJ databases">
        <authorList>
            <consortium name="Molecular Ecology Group"/>
        </authorList>
    </citation>
    <scope>NUCLEOTIDE SEQUENCE</scope>
</reference>
<dbReference type="EMBL" id="CAJHNH020002968">
    <property type="protein sequence ID" value="CAG5128191.1"/>
    <property type="molecule type" value="Genomic_DNA"/>
</dbReference>
<dbReference type="PANTHER" id="PTHR14084:SF0">
    <property type="entry name" value="KYNURENINASE"/>
    <property type="match status" value="1"/>
</dbReference>
<dbReference type="InterPro" id="IPR010111">
    <property type="entry name" value="Kynureninase"/>
</dbReference>
<dbReference type="Proteomes" id="UP000678393">
    <property type="component" value="Unassembled WGS sequence"/>
</dbReference>
<dbReference type="Gene3D" id="3.40.640.10">
    <property type="entry name" value="Type I PLP-dependent aspartate aminotransferase-like (Major domain)"/>
    <property type="match status" value="1"/>
</dbReference>
<protein>
    <recommendedName>
        <fullName evidence="4">Abnormal fluorescence under UV illumination</fullName>
    </recommendedName>
</protein>
<dbReference type="FunFam" id="3.40.640.10:FF:000031">
    <property type="entry name" value="Kynureninase"/>
    <property type="match status" value="1"/>
</dbReference>
<dbReference type="GO" id="GO:0009435">
    <property type="term" value="P:NAD+ biosynthetic process"/>
    <property type="evidence" value="ECO:0007669"/>
    <property type="project" value="InterPro"/>
</dbReference>
<dbReference type="InterPro" id="IPR015421">
    <property type="entry name" value="PyrdxlP-dep_Trfase_major"/>
</dbReference>
<gene>
    <name evidence="6" type="ORF">CUNI_LOCUS13749</name>
</gene>
<dbReference type="NCBIfam" id="TIGR01814">
    <property type="entry name" value="kynureninase"/>
    <property type="match status" value="1"/>
</dbReference>
<keyword evidence="3" id="KW-0663">Pyridoxal phosphate</keyword>
<feature type="domain" description="Aminotransferase class V" evidence="5">
    <location>
        <begin position="123"/>
        <end position="300"/>
    </location>
</feature>
<dbReference type="PANTHER" id="PTHR14084">
    <property type="entry name" value="KYNURENINASE"/>
    <property type="match status" value="1"/>
</dbReference>
<feature type="non-terminal residue" evidence="6">
    <location>
        <position position="353"/>
    </location>
</feature>
<comment type="caution">
    <text evidence="6">The sequence shown here is derived from an EMBL/GenBank/DDBJ whole genome shotgun (WGS) entry which is preliminary data.</text>
</comment>
<proteinExistence type="predicted"/>
<dbReference type="GO" id="GO:0030429">
    <property type="term" value="F:kynureninase activity"/>
    <property type="evidence" value="ECO:0007669"/>
    <property type="project" value="InterPro"/>
</dbReference>
<evidence type="ECO:0000256" key="4">
    <source>
        <dbReference type="ARBA" id="ARBA00083597"/>
    </source>
</evidence>
<evidence type="ECO:0000313" key="7">
    <source>
        <dbReference type="Proteomes" id="UP000678393"/>
    </source>
</evidence>
<keyword evidence="1" id="KW-0662">Pyridine nucleotide biosynthesis</keyword>
<evidence type="ECO:0000313" key="6">
    <source>
        <dbReference type="EMBL" id="CAG5128191.1"/>
    </source>
</evidence>
<evidence type="ECO:0000256" key="1">
    <source>
        <dbReference type="ARBA" id="ARBA00022642"/>
    </source>
</evidence>
<evidence type="ECO:0000256" key="2">
    <source>
        <dbReference type="ARBA" id="ARBA00022801"/>
    </source>
</evidence>
<accession>A0A8S3ZNS9</accession>
<dbReference type="GO" id="GO:0043420">
    <property type="term" value="P:anthranilate metabolic process"/>
    <property type="evidence" value="ECO:0007669"/>
    <property type="project" value="TreeGrafter"/>
</dbReference>
<dbReference type="GO" id="GO:0030170">
    <property type="term" value="F:pyridoxal phosphate binding"/>
    <property type="evidence" value="ECO:0007669"/>
    <property type="project" value="InterPro"/>
</dbReference>
<dbReference type="SUPFAM" id="SSF53383">
    <property type="entry name" value="PLP-dependent transferases"/>
    <property type="match status" value="1"/>
</dbReference>
<dbReference type="InterPro" id="IPR000192">
    <property type="entry name" value="Aminotrans_V_dom"/>
</dbReference>